<evidence type="ECO:0000256" key="9">
    <source>
        <dbReference type="SAM" id="MobiDB-lite"/>
    </source>
</evidence>
<gene>
    <name evidence="8 12" type="primary">obg</name>
    <name evidence="12" type="ORF">MAMT_02200</name>
</gene>
<dbReference type="PIRSF" id="PIRSF002401">
    <property type="entry name" value="GTP_bd_Obg/CgtA"/>
    <property type="match status" value="1"/>
</dbReference>
<dbReference type="GO" id="GO:0005525">
    <property type="term" value="F:GTP binding"/>
    <property type="evidence" value="ECO:0007669"/>
    <property type="project" value="UniProtKB-UniRule"/>
</dbReference>
<keyword evidence="6 8" id="KW-0460">Magnesium</keyword>
<evidence type="ECO:0000313" key="13">
    <source>
        <dbReference type="Proteomes" id="UP000334923"/>
    </source>
</evidence>
<accession>A0A5E6MGT4</accession>
<keyword evidence="7 8" id="KW-0342">GTP-binding</keyword>
<reference evidence="12 13" key="1">
    <citation type="submission" date="2019-09" db="EMBL/GenBank/DDBJ databases">
        <authorList>
            <person name="Cremers G."/>
        </authorList>
    </citation>
    <scope>NUCLEOTIDE SEQUENCE [LARGE SCALE GENOMIC DNA]</scope>
    <source>
        <strain evidence="12">4A</strain>
    </source>
</reference>
<dbReference type="AlphaFoldDB" id="A0A5E6MGT4"/>
<feature type="binding site" evidence="8">
    <location>
        <begin position="182"/>
        <end position="189"/>
    </location>
    <ligand>
        <name>GTP</name>
        <dbReference type="ChEBI" id="CHEBI:37565"/>
    </ligand>
</feature>
<dbReference type="Gene3D" id="3.40.50.300">
    <property type="entry name" value="P-loop containing nucleotide triphosphate hydrolases"/>
    <property type="match status" value="1"/>
</dbReference>
<evidence type="ECO:0000256" key="5">
    <source>
        <dbReference type="ARBA" id="ARBA00022801"/>
    </source>
</evidence>
<keyword evidence="5 8" id="KW-0378">Hydrolase</keyword>
<dbReference type="EMBL" id="CABFVA020000122">
    <property type="protein sequence ID" value="VVM08222.1"/>
    <property type="molecule type" value="Genomic_DNA"/>
</dbReference>
<evidence type="ECO:0000256" key="6">
    <source>
        <dbReference type="ARBA" id="ARBA00022842"/>
    </source>
</evidence>
<dbReference type="EC" id="3.6.5.-" evidence="8"/>
<dbReference type="InterPro" id="IPR027417">
    <property type="entry name" value="P-loop_NTPase"/>
</dbReference>
<dbReference type="Gene3D" id="2.70.210.12">
    <property type="entry name" value="GTP1/OBG domain"/>
    <property type="match status" value="1"/>
</dbReference>
<dbReference type="NCBIfam" id="TIGR02729">
    <property type="entry name" value="Obg_CgtA"/>
    <property type="match status" value="1"/>
</dbReference>
<keyword evidence="3 8" id="KW-0479">Metal-binding</keyword>
<dbReference type="OrthoDB" id="9807318at2"/>
<dbReference type="PROSITE" id="PS51883">
    <property type="entry name" value="OBG"/>
    <property type="match status" value="1"/>
</dbReference>
<dbReference type="InterPro" id="IPR045086">
    <property type="entry name" value="OBG_GTPase"/>
</dbReference>
<proteinExistence type="inferred from homology"/>
<dbReference type="Pfam" id="PF01018">
    <property type="entry name" value="GTP1_OBG"/>
    <property type="match status" value="1"/>
</dbReference>
<dbReference type="InterPro" id="IPR006073">
    <property type="entry name" value="GTP-bd"/>
</dbReference>
<name>A0A5E6MGT4_9BACT</name>
<organism evidence="12 13">
    <name type="scientific">Methylacidimicrobium tartarophylax</name>
    <dbReference type="NCBI Taxonomy" id="1041768"/>
    <lineage>
        <taxon>Bacteria</taxon>
        <taxon>Pseudomonadati</taxon>
        <taxon>Verrucomicrobiota</taxon>
        <taxon>Methylacidimicrobium</taxon>
    </lineage>
</organism>
<sequence length="361" mass="38812">MFVDRVRIFAKAGDGGRGCVSFRRAPYEPHGGPEGGDGGKGGDVLLLVDPHRNDLSHLFFAPHQLAQNGRHGAGAKKSGRKGSDLVLPVPPGTIVSRISSAPEEGSKLLPLPPRDAPLVQLADLTPPTDRFVLCRGGRGGWGNWHFRGPQNQAPRRADPGKPGEGGQFVFELKLLADIGLVGLPNAGKSSLLRRLTSAEPKVADYPFTTLSPSVGVLEWPDGHRLTVADIPGLIREAHLGKGLGDEFLRHIERCRLLLLVLDLSGADPLADFLLLRQELEAYGHGLAERPFLVVGNKIDLRTARKAALRRARPGGEEPLFVSARTGQGIPELTAAFRRKLASSLSAANLPEAVEFSSQYLR</sequence>
<evidence type="ECO:0000256" key="3">
    <source>
        <dbReference type="ARBA" id="ARBA00022723"/>
    </source>
</evidence>
<comment type="cofactor">
    <cofactor evidence="8">
        <name>Mg(2+)</name>
        <dbReference type="ChEBI" id="CHEBI:18420"/>
    </cofactor>
</comment>
<feature type="domain" description="Obg" evidence="11">
    <location>
        <begin position="1"/>
        <end position="175"/>
    </location>
</feature>
<dbReference type="RefSeq" id="WP_142661018.1">
    <property type="nucleotide sequence ID" value="NZ_CABFVA020000122.1"/>
</dbReference>
<dbReference type="NCBIfam" id="NF008956">
    <property type="entry name" value="PRK12299.1"/>
    <property type="match status" value="1"/>
</dbReference>
<feature type="binding site" evidence="8">
    <location>
        <position position="209"/>
    </location>
    <ligand>
        <name>Mg(2+)</name>
        <dbReference type="ChEBI" id="CHEBI:18420"/>
    </ligand>
</feature>
<dbReference type="PANTHER" id="PTHR11702:SF31">
    <property type="entry name" value="MITOCHONDRIAL RIBOSOME-ASSOCIATED GTPASE 2"/>
    <property type="match status" value="1"/>
</dbReference>
<dbReference type="GO" id="GO:0042254">
    <property type="term" value="P:ribosome biogenesis"/>
    <property type="evidence" value="ECO:0007669"/>
    <property type="project" value="UniProtKB-UniRule"/>
</dbReference>
<dbReference type="PRINTS" id="PR00326">
    <property type="entry name" value="GTP1OBG"/>
</dbReference>
<feature type="binding site" evidence="8">
    <location>
        <begin position="207"/>
        <end position="211"/>
    </location>
    <ligand>
        <name>GTP</name>
        <dbReference type="ChEBI" id="CHEBI:37565"/>
    </ligand>
</feature>
<dbReference type="GO" id="GO:0005737">
    <property type="term" value="C:cytoplasm"/>
    <property type="evidence" value="ECO:0007669"/>
    <property type="project" value="UniProtKB-SubCell"/>
</dbReference>
<evidence type="ECO:0000256" key="4">
    <source>
        <dbReference type="ARBA" id="ARBA00022741"/>
    </source>
</evidence>
<evidence type="ECO:0000256" key="1">
    <source>
        <dbReference type="ARBA" id="ARBA00007699"/>
    </source>
</evidence>
<feature type="domain" description="OBG-type G" evidence="10">
    <location>
        <begin position="176"/>
        <end position="341"/>
    </location>
</feature>
<dbReference type="PANTHER" id="PTHR11702">
    <property type="entry name" value="DEVELOPMENTALLY REGULATED GTP-BINDING PROTEIN-RELATED"/>
    <property type="match status" value="1"/>
</dbReference>
<feature type="binding site" evidence="8">
    <location>
        <begin position="296"/>
        <end position="299"/>
    </location>
    <ligand>
        <name>GTP</name>
        <dbReference type="ChEBI" id="CHEBI:37565"/>
    </ligand>
</feature>
<dbReference type="SUPFAM" id="SSF82051">
    <property type="entry name" value="Obg GTP-binding protein N-terminal domain"/>
    <property type="match status" value="1"/>
</dbReference>
<keyword evidence="13" id="KW-1185">Reference proteome</keyword>
<dbReference type="FunFam" id="2.70.210.12:FF:000001">
    <property type="entry name" value="GTPase Obg"/>
    <property type="match status" value="1"/>
</dbReference>
<evidence type="ECO:0000256" key="7">
    <source>
        <dbReference type="ARBA" id="ARBA00023134"/>
    </source>
</evidence>
<dbReference type="InterPro" id="IPR005225">
    <property type="entry name" value="Small_GTP-bd"/>
</dbReference>
<dbReference type="GO" id="GO:0000287">
    <property type="term" value="F:magnesium ion binding"/>
    <property type="evidence" value="ECO:0007669"/>
    <property type="project" value="InterPro"/>
</dbReference>
<dbReference type="GO" id="GO:0043022">
    <property type="term" value="F:ribosome binding"/>
    <property type="evidence" value="ECO:0007669"/>
    <property type="project" value="UniProtKB-ARBA"/>
</dbReference>
<dbReference type="PROSITE" id="PS51710">
    <property type="entry name" value="G_OBG"/>
    <property type="match status" value="1"/>
</dbReference>
<feature type="binding site" evidence="8">
    <location>
        <begin position="322"/>
        <end position="324"/>
    </location>
    <ligand>
        <name>GTP</name>
        <dbReference type="ChEBI" id="CHEBI:37565"/>
    </ligand>
</feature>
<dbReference type="InterPro" id="IPR014100">
    <property type="entry name" value="GTP-bd_Obg/CgtA"/>
</dbReference>
<comment type="function">
    <text evidence="8">An essential GTPase which binds GTP, GDP and possibly (p)ppGpp with moderate affinity, with high nucleotide exchange rates and a fairly low GTP hydrolysis rate. Plays a role in control of the cell cycle, stress response, ribosome biogenesis and in those bacteria that undergo differentiation, in morphogenesis control.</text>
</comment>
<comment type="similarity">
    <text evidence="1 8">Belongs to the TRAFAC class OBG-HflX-like GTPase superfamily. OBG GTPase family.</text>
</comment>
<dbReference type="Pfam" id="PF01926">
    <property type="entry name" value="MMR_HSR1"/>
    <property type="match status" value="1"/>
</dbReference>
<dbReference type="GO" id="GO:0003924">
    <property type="term" value="F:GTPase activity"/>
    <property type="evidence" value="ECO:0007669"/>
    <property type="project" value="UniProtKB-UniRule"/>
</dbReference>
<dbReference type="Proteomes" id="UP000334923">
    <property type="component" value="Unassembled WGS sequence"/>
</dbReference>
<evidence type="ECO:0000313" key="12">
    <source>
        <dbReference type="EMBL" id="VVM08222.1"/>
    </source>
</evidence>
<comment type="subunit">
    <text evidence="8">Monomer.</text>
</comment>
<feature type="binding site" evidence="8">
    <location>
        <begin position="229"/>
        <end position="232"/>
    </location>
    <ligand>
        <name>GTP</name>
        <dbReference type="ChEBI" id="CHEBI:37565"/>
    </ligand>
</feature>
<comment type="subcellular location">
    <subcellularLocation>
        <location evidence="8">Cytoplasm</location>
    </subcellularLocation>
</comment>
<dbReference type="InterPro" id="IPR036726">
    <property type="entry name" value="GTP1_OBG_dom_sf"/>
</dbReference>
<evidence type="ECO:0000256" key="8">
    <source>
        <dbReference type="HAMAP-Rule" id="MF_01454"/>
    </source>
</evidence>
<dbReference type="NCBIfam" id="TIGR00231">
    <property type="entry name" value="small_GTP"/>
    <property type="match status" value="1"/>
</dbReference>
<keyword evidence="4 8" id="KW-0547">Nucleotide-binding</keyword>
<protein>
    <recommendedName>
        <fullName evidence="8">GTPase Obg</fullName>
        <ecNumber evidence="8">3.6.5.-</ecNumber>
    </recommendedName>
    <alternativeName>
        <fullName evidence="8">GTP-binding protein Obg</fullName>
    </alternativeName>
</protein>
<keyword evidence="2 8" id="KW-0963">Cytoplasm</keyword>
<feature type="region of interest" description="Disordered" evidence="9">
    <location>
        <begin position="144"/>
        <end position="163"/>
    </location>
</feature>
<evidence type="ECO:0000259" key="11">
    <source>
        <dbReference type="PROSITE" id="PS51883"/>
    </source>
</evidence>
<dbReference type="InterPro" id="IPR006169">
    <property type="entry name" value="GTP1_OBG_dom"/>
</dbReference>
<feature type="binding site" evidence="8">
    <location>
        <position position="189"/>
    </location>
    <ligand>
        <name>Mg(2+)</name>
        <dbReference type="ChEBI" id="CHEBI:18420"/>
    </ligand>
</feature>
<dbReference type="InterPro" id="IPR031167">
    <property type="entry name" value="G_OBG"/>
</dbReference>
<evidence type="ECO:0000256" key="2">
    <source>
        <dbReference type="ARBA" id="ARBA00022490"/>
    </source>
</evidence>
<dbReference type="CDD" id="cd01898">
    <property type="entry name" value="Obg"/>
    <property type="match status" value="1"/>
</dbReference>
<dbReference type="HAMAP" id="MF_01454">
    <property type="entry name" value="GTPase_Obg"/>
    <property type="match status" value="1"/>
</dbReference>
<evidence type="ECO:0000259" key="10">
    <source>
        <dbReference type="PROSITE" id="PS51710"/>
    </source>
</evidence>
<dbReference type="SUPFAM" id="SSF52540">
    <property type="entry name" value="P-loop containing nucleoside triphosphate hydrolases"/>
    <property type="match status" value="1"/>
</dbReference>